<gene>
    <name evidence="2" type="ORF">HYPSUDRAFT_202579</name>
</gene>
<dbReference type="STRING" id="945553.A0A0D2PPQ3"/>
<feature type="compositionally biased region" description="Basic and acidic residues" evidence="1">
    <location>
        <begin position="672"/>
        <end position="684"/>
    </location>
</feature>
<feature type="region of interest" description="Disordered" evidence="1">
    <location>
        <begin position="1"/>
        <end position="28"/>
    </location>
</feature>
<dbReference type="OMA" id="ILMDEYF"/>
<evidence type="ECO:0000313" key="2">
    <source>
        <dbReference type="EMBL" id="KJA21885.1"/>
    </source>
</evidence>
<name>A0A0D2PPQ3_HYPSF</name>
<feature type="compositionally biased region" description="Polar residues" evidence="1">
    <location>
        <begin position="1"/>
        <end position="17"/>
    </location>
</feature>
<sequence length="721" mass="79804">MPSKRNNSVDGSESSYKTRWRPDQDKRGVKATKFPFTPAQEEILYRCGMDLEQNISDIARDRPLKNNRYVTAWKKKTATEILERPEFKTLDFSQHSTGEWFAAIVGWFTNYYNRFIAKGLATTVDGHVSKSAASTTDKRVVDKALRSLAIFSDVSPREFYAQENATLLKERADEILQARDDNLPKGAARNMALADLWDGLTDSEKNDWKDRAHALAGDVSRNREEFPLLMTDAIQSICDRGRLGSVVMALHFAYRDDQGGLECGCLYAGTDVNTGARIDAQMQDHEEWQSQWRKYSNEIVPHPPPPRATLIKRRDDGTPLFPDIDTKMSSPGQVAIGVEDYIAALWDKASPATKRNKVPWKLIAEDPEMFYDGDTFKLPCRLRPASEMVEDLGHMYMLVVYLQDRQKRGVPFKFYQQNEHESGSSEDELDFDTSAVNMKATSRKKSPLPHASQLNKATDKASTSLTAETSKTARPTSTVPLPPTADTLISPAPEASHADQPNKTTDQLPKALTTETSTVTATVPLPPTADTLISPAPEASHADQLNKATDQLPTPLTAETSKVAPTMSAVTRPNVRPVETPTITNAAPSQPDAEKPPATLPTEAPTATTPTVGNEPGAARTVKKRKRVVGTDSRPPKQLRPRGKPQVAEPTLAKPEKKRRKVKANSWRLTKTGREVPYYEKSDYESEPEGAGPSRSNEESLTLVPANTDGHSVEISAINTK</sequence>
<dbReference type="Proteomes" id="UP000054270">
    <property type="component" value="Unassembled WGS sequence"/>
</dbReference>
<feature type="compositionally biased region" description="Polar residues" evidence="1">
    <location>
        <begin position="452"/>
        <end position="479"/>
    </location>
</feature>
<feature type="region of interest" description="Disordered" evidence="1">
    <location>
        <begin position="439"/>
        <end position="507"/>
    </location>
</feature>
<organism evidence="2 3">
    <name type="scientific">Hypholoma sublateritium (strain FD-334 SS-4)</name>
    <dbReference type="NCBI Taxonomy" id="945553"/>
    <lineage>
        <taxon>Eukaryota</taxon>
        <taxon>Fungi</taxon>
        <taxon>Dikarya</taxon>
        <taxon>Basidiomycota</taxon>
        <taxon>Agaricomycotina</taxon>
        <taxon>Agaricomycetes</taxon>
        <taxon>Agaricomycetidae</taxon>
        <taxon>Agaricales</taxon>
        <taxon>Agaricineae</taxon>
        <taxon>Strophariaceae</taxon>
        <taxon>Hypholoma</taxon>
    </lineage>
</organism>
<dbReference type="OrthoDB" id="3063186at2759"/>
<dbReference type="EMBL" id="KN817554">
    <property type="protein sequence ID" value="KJA21885.1"/>
    <property type="molecule type" value="Genomic_DNA"/>
</dbReference>
<evidence type="ECO:0000313" key="3">
    <source>
        <dbReference type="Proteomes" id="UP000054270"/>
    </source>
</evidence>
<keyword evidence="3" id="KW-1185">Reference proteome</keyword>
<accession>A0A0D2PPQ3</accession>
<feature type="compositionally biased region" description="Low complexity" evidence="1">
    <location>
        <begin position="596"/>
        <end position="611"/>
    </location>
</feature>
<reference evidence="3" key="1">
    <citation type="submission" date="2014-04" db="EMBL/GenBank/DDBJ databases">
        <title>Evolutionary Origins and Diversification of the Mycorrhizal Mutualists.</title>
        <authorList>
            <consortium name="DOE Joint Genome Institute"/>
            <consortium name="Mycorrhizal Genomics Consortium"/>
            <person name="Kohler A."/>
            <person name="Kuo A."/>
            <person name="Nagy L.G."/>
            <person name="Floudas D."/>
            <person name="Copeland A."/>
            <person name="Barry K.W."/>
            <person name="Cichocki N."/>
            <person name="Veneault-Fourrey C."/>
            <person name="LaButti K."/>
            <person name="Lindquist E.A."/>
            <person name="Lipzen A."/>
            <person name="Lundell T."/>
            <person name="Morin E."/>
            <person name="Murat C."/>
            <person name="Riley R."/>
            <person name="Ohm R."/>
            <person name="Sun H."/>
            <person name="Tunlid A."/>
            <person name="Henrissat B."/>
            <person name="Grigoriev I.V."/>
            <person name="Hibbett D.S."/>
            <person name="Martin F."/>
        </authorList>
    </citation>
    <scope>NUCLEOTIDE SEQUENCE [LARGE SCALE GENOMIC DNA]</scope>
    <source>
        <strain evidence="3">FD-334 SS-4</strain>
    </source>
</reference>
<evidence type="ECO:0000256" key="1">
    <source>
        <dbReference type="SAM" id="MobiDB-lite"/>
    </source>
</evidence>
<dbReference type="AlphaFoldDB" id="A0A0D2PPQ3"/>
<protein>
    <submittedName>
        <fullName evidence="2">Uncharacterized protein</fullName>
    </submittedName>
</protein>
<proteinExistence type="predicted"/>
<feature type="region of interest" description="Disordered" evidence="1">
    <location>
        <begin position="558"/>
        <end position="721"/>
    </location>
</feature>